<dbReference type="PANTHER" id="PTHR30136:SF35">
    <property type="entry name" value="HTH-TYPE TRANSCRIPTIONAL REGULATOR RV1719"/>
    <property type="match status" value="1"/>
</dbReference>
<gene>
    <name evidence="7" type="ORF">EOD43_19690</name>
</gene>
<keyword evidence="3" id="KW-0804">Transcription</keyword>
<dbReference type="InterPro" id="IPR036388">
    <property type="entry name" value="WH-like_DNA-bd_sf"/>
</dbReference>
<dbReference type="PANTHER" id="PTHR30136">
    <property type="entry name" value="HELIX-TURN-HELIX TRANSCRIPTIONAL REGULATOR, ICLR FAMILY"/>
    <property type="match status" value="1"/>
</dbReference>
<keyword evidence="8" id="KW-1185">Reference proteome</keyword>
<dbReference type="Gene3D" id="3.30.450.40">
    <property type="match status" value="1"/>
</dbReference>
<keyword evidence="1" id="KW-0805">Transcription regulation</keyword>
<dbReference type="SUPFAM" id="SSF55781">
    <property type="entry name" value="GAF domain-like"/>
    <property type="match status" value="1"/>
</dbReference>
<evidence type="ECO:0000313" key="7">
    <source>
        <dbReference type="EMBL" id="RVT90476.1"/>
    </source>
</evidence>
<dbReference type="GO" id="GO:0003700">
    <property type="term" value="F:DNA-binding transcription factor activity"/>
    <property type="evidence" value="ECO:0007669"/>
    <property type="project" value="TreeGrafter"/>
</dbReference>
<evidence type="ECO:0000259" key="5">
    <source>
        <dbReference type="PROSITE" id="PS51077"/>
    </source>
</evidence>
<evidence type="ECO:0000256" key="1">
    <source>
        <dbReference type="ARBA" id="ARBA00023015"/>
    </source>
</evidence>
<evidence type="ECO:0000256" key="4">
    <source>
        <dbReference type="SAM" id="MobiDB-lite"/>
    </source>
</evidence>
<reference evidence="7 8" key="1">
    <citation type="submission" date="2019-01" db="EMBL/GenBank/DDBJ databases">
        <authorList>
            <person name="Chen W.-M."/>
        </authorList>
    </citation>
    <scope>NUCLEOTIDE SEQUENCE [LARGE SCALE GENOMIC DNA]</scope>
    <source>
        <strain evidence="7 8">CCP-7</strain>
    </source>
</reference>
<dbReference type="Proteomes" id="UP000282971">
    <property type="component" value="Unassembled WGS sequence"/>
</dbReference>
<feature type="domain" description="HTH iclR-type" evidence="5">
    <location>
        <begin position="38"/>
        <end position="100"/>
    </location>
</feature>
<dbReference type="EMBL" id="SACN01000003">
    <property type="protein sequence ID" value="RVT90476.1"/>
    <property type="molecule type" value="Genomic_DNA"/>
</dbReference>
<dbReference type="GO" id="GO:0003677">
    <property type="term" value="F:DNA binding"/>
    <property type="evidence" value="ECO:0007669"/>
    <property type="project" value="UniProtKB-KW"/>
</dbReference>
<name>A0A437LYQ3_9SPHN</name>
<dbReference type="InterPro" id="IPR029016">
    <property type="entry name" value="GAF-like_dom_sf"/>
</dbReference>
<dbReference type="AlphaFoldDB" id="A0A437LYQ3"/>
<feature type="domain" description="IclR-ED" evidence="6">
    <location>
        <begin position="101"/>
        <end position="291"/>
    </location>
</feature>
<dbReference type="InterPro" id="IPR050707">
    <property type="entry name" value="HTH_MetabolicPath_Reg"/>
</dbReference>
<evidence type="ECO:0000256" key="2">
    <source>
        <dbReference type="ARBA" id="ARBA00023125"/>
    </source>
</evidence>
<comment type="caution">
    <text evidence="7">The sequence shown here is derived from an EMBL/GenBank/DDBJ whole genome shotgun (WGS) entry which is preliminary data.</text>
</comment>
<proteinExistence type="predicted"/>
<feature type="region of interest" description="Disordered" evidence="4">
    <location>
        <begin position="14"/>
        <end position="35"/>
    </location>
</feature>
<dbReference type="InterPro" id="IPR014757">
    <property type="entry name" value="Tscrpt_reg_IclR_C"/>
</dbReference>
<evidence type="ECO:0000256" key="3">
    <source>
        <dbReference type="ARBA" id="ARBA00023163"/>
    </source>
</evidence>
<accession>A0A437LYQ3</accession>
<dbReference type="Pfam" id="PF09339">
    <property type="entry name" value="HTH_IclR"/>
    <property type="match status" value="1"/>
</dbReference>
<dbReference type="RefSeq" id="WP_127745735.1">
    <property type="nucleotide sequence ID" value="NZ_SACN01000003.1"/>
</dbReference>
<dbReference type="OrthoDB" id="1634354at2"/>
<evidence type="ECO:0000259" key="6">
    <source>
        <dbReference type="PROSITE" id="PS51078"/>
    </source>
</evidence>
<dbReference type="PROSITE" id="PS51077">
    <property type="entry name" value="HTH_ICLR"/>
    <property type="match status" value="1"/>
</dbReference>
<dbReference type="InterPro" id="IPR005471">
    <property type="entry name" value="Tscrpt_reg_IclR_N"/>
</dbReference>
<sequence length="296" mass="32062">MALSYGQADAGQRMKVGENMGSSRPDRASGTQKARAGVKSCLRTVEVINFFMGVSAPVRTTKVSEALGIPNSSADEILRTLSVSGFLSYNAVSKLYSPSYKLVANVRTIERNFFGEDAIAGLMADLRAETGATVIVTQQNDCWVDPVALVTGDWVEQDERYPAEMVCHVGNMWRPSTNFAAAMLTRHSNVQLADLTMRTQQMGIGPDGPSMFEALVDKVERTRARGYAVHRRNGASPVDSIAIPLIVTHAASPHAIGVVGPRLFSCEADEKRIARTVQQVTSRHLDRLNGVSATAH</sequence>
<dbReference type="SUPFAM" id="SSF46785">
    <property type="entry name" value="Winged helix' DNA-binding domain"/>
    <property type="match status" value="1"/>
</dbReference>
<dbReference type="Gene3D" id="1.10.10.10">
    <property type="entry name" value="Winged helix-like DNA-binding domain superfamily/Winged helix DNA-binding domain"/>
    <property type="match status" value="1"/>
</dbReference>
<protein>
    <submittedName>
        <fullName evidence="7">Transcriptional regulator</fullName>
    </submittedName>
</protein>
<evidence type="ECO:0000313" key="8">
    <source>
        <dbReference type="Proteomes" id="UP000282971"/>
    </source>
</evidence>
<dbReference type="PROSITE" id="PS51078">
    <property type="entry name" value="ICLR_ED"/>
    <property type="match status" value="1"/>
</dbReference>
<organism evidence="7 8">
    <name type="scientific">Sphingomonas crocodyli</name>
    <dbReference type="NCBI Taxonomy" id="1979270"/>
    <lineage>
        <taxon>Bacteria</taxon>
        <taxon>Pseudomonadati</taxon>
        <taxon>Pseudomonadota</taxon>
        <taxon>Alphaproteobacteria</taxon>
        <taxon>Sphingomonadales</taxon>
        <taxon>Sphingomonadaceae</taxon>
        <taxon>Sphingomonas</taxon>
    </lineage>
</organism>
<dbReference type="InterPro" id="IPR036390">
    <property type="entry name" value="WH_DNA-bd_sf"/>
</dbReference>
<keyword evidence="2" id="KW-0238">DNA-binding</keyword>
<dbReference type="GO" id="GO:0045892">
    <property type="term" value="P:negative regulation of DNA-templated transcription"/>
    <property type="evidence" value="ECO:0007669"/>
    <property type="project" value="TreeGrafter"/>
</dbReference>